<proteinExistence type="predicted"/>
<reference evidence="1" key="1">
    <citation type="submission" date="2019-10" db="EMBL/GenBank/DDBJ databases">
        <authorList>
            <consortium name="DOE Joint Genome Institute"/>
            <person name="Kuo A."/>
            <person name="Miyauchi S."/>
            <person name="Kiss E."/>
            <person name="Drula E."/>
            <person name="Kohler A."/>
            <person name="Sanchez-Garcia M."/>
            <person name="Andreopoulos B."/>
            <person name="Barry K.W."/>
            <person name="Bonito G."/>
            <person name="Buee M."/>
            <person name="Carver A."/>
            <person name="Chen C."/>
            <person name="Cichocki N."/>
            <person name="Clum A."/>
            <person name="Culley D."/>
            <person name="Crous P.W."/>
            <person name="Fauchery L."/>
            <person name="Girlanda M."/>
            <person name="Hayes R."/>
            <person name="Keri Z."/>
            <person name="LaButti K."/>
            <person name="Lipzen A."/>
            <person name="Lombard V."/>
            <person name="Magnuson J."/>
            <person name="Maillard F."/>
            <person name="Morin E."/>
            <person name="Murat C."/>
            <person name="Nolan M."/>
            <person name="Ohm R."/>
            <person name="Pangilinan J."/>
            <person name="Pereira M."/>
            <person name="Perotto S."/>
            <person name="Peter M."/>
            <person name="Riley R."/>
            <person name="Sitrit Y."/>
            <person name="Stielow B."/>
            <person name="Szollosi G."/>
            <person name="Zifcakova L."/>
            <person name="Stursova M."/>
            <person name="Spatafora J.W."/>
            <person name="Tedersoo L."/>
            <person name="Vaario L.-M."/>
            <person name="Yamada A."/>
            <person name="Yan M."/>
            <person name="Wang P."/>
            <person name="Xu J."/>
            <person name="Bruns T."/>
            <person name="Baldrian P."/>
            <person name="Vilgalys R."/>
            <person name="Henrissat B."/>
            <person name="Grigoriev I.V."/>
            <person name="Hibbett D."/>
            <person name="Nagy L.G."/>
            <person name="Martin F.M."/>
        </authorList>
    </citation>
    <scope>NUCLEOTIDE SEQUENCE</scope>
    <source>
        <strain evidence="1">BED1</strain>
    </source>
</reference>
<reference evidence="1" key="2">
    <citation type="journal article" date="2020" name="Nat. Commun.">
        <title>Large-scale genome sequencing of mycorrhizal fungi provides insights into the early evolution of symbiotic traits.</title>
        <authorList>
            <person name="Miyauchi S."/>
            <person name="Kiss E."/>
            <person name="Kuo A."/>
            <person name="Drula E."/>
            <person name="Kohler A."/>
            <person name="Sanchez-Garcia M."/>
            <person name="Morin E."/>
            <person name="Andreopoulos B."/>
            <person name="Barry K.W."/>
            <person name="Bonito G."/>
            <person name="Buee M."/>
            <person name="Carver A."/>
            <person name="Chen C."/>
            <person name="Cichocki N."/>
            <person name="Clum A."/>
            <person name="Culley D."/>
            <person name="Crous P.W."/>
            <person name="Fauchery L."/>
            <person name="Girlanda M."/>
            <person name="Hayes R.D."/>
            <person name="Keri Z."/>
            <person name="LaButti K."/>
            <person name="Lipzen A."/>
            <person name="Lombard V."/>
            <person name="Magnuson J."/>
            <person name="Maillard F."/>
            <person name="Murat C."/>
            <person name="Nolan M."/>
            <person name="Ohm R.A."/>
            <person name="Pangilinan J."/>
            <person name="Pereira M.F."/>
            <person name="Perotto S."/>
            <person name="Peter M."/>
            <person name="Pfister S."/>
            <person name="Riley R."/>
            <person name="Sitrit Y."/>
            <person name="Stielow J.B."/>
            <person name="Szollosi G."/>
            <person name="Zifcakova L."/>
            <person name="Stursova M."/>
            <person name="Spatafora J.W."/>
            <person name="Tedersoo L."/>
            <person name="Vaario L.M."/>
            <person name="Yamada A."/>
            <person name="Yan M."/>
            <person name="Wang P."/>
            <person name="Xu J."/>
            <person name="Bruns T."/>
            <person name="Baldrian P."/>
            <person name="Vilgalys R."/>
            <person name="Dunand C."/>
            <person name="Henrissat B."/>
            <person name="Grigoriev I.V."/>
            <person name="Hibbett D."/>
            <person name="Nagy L.G."/>
            <person name="Martin F.M."/>
        </authorList>
    </citation>
    <scope>NUCLEOTIDE SEQUENCE</scope>
    <source>
        <strain evidence="1">BED1</strain>
    </source>
</reference>
<gene>
    <name evidence="1" type="ORF">L210DRAFT_948044</name>
</gene>
<dbReference type="AlphaFoldDB" id="A0AAD4BI63"/>
<dbReference type="Proteomes" id="UP001194468">
    <property type="component" value="Unassembled WGS sequence"/>
</dbReference>
<evidence type="ECO:0000313" key="2">
    <source>
        <dbReference type="Proteomes" id="UP001194468"/>
    </source>
</evidence>
<dbReference type="EMBL" id="WHUW01000057">
    <property type="protein sequence ID" value="KAF8430781.1"/>
    <property type="molecule type" value="Genomic_DNA"/>
</dbReference>
<organism evidence="1 2">
    <name type="scientific">Boletus edulis BED1</name>
    <dbReference type="NCBI Taxonomy" id="1328754"/>
    <lineage>
        <taxon>Eukaryota</taxon>
        <taxon>Fungi</taxon>
        <taxon>Dikarya</taxon>
        <taxon>Basidiomycota</taxon>
        <taxon>Agaricomycotina</taxon>
        <taxon>Agaricomycetes</taxon>
        <taxon>Agaricomycetidae</taxon>
        <taxon>Boletales</taxon>
        <taxon>Boletineae</taxon>
        <taxon>Boletaceae</taxon>
        <taxon>Boletoideae</taxon>
        <taxon>Boletus</taxon>
    </lineage>
</organism>
<evidence type="ECO:0000313" key="1">
    <source>
        <dbReference type="EMBL" id="KAF8430781.1"/>
    </source>
</evidence>
<name>A0AAD4BI63_BOLED</name>
<keyword evidence="2" id="KW-1185">Reference proteome</keyword>
<accession>A0AAD4BI63</accession>
<sequence length="160" mass="18848">MHVESGRQRKECARAVFQFLVRISVHSSRKRRGMRGTMNMETWLSSGSIREADTSHTRNPIFKVRFHFPPRGPQRDPSILLSLGFYPLYSPCNNLKGFWQCCTVQCHMPRVHDTLRVLMMNRHHTFDLRLFLPSICPSDDARREEWETRFPTSLDWSAIL</sequence>
<comment type="caution">
    <text evidence="1">The sequence shown here is derived from an EMBL/GenBank/DDBJ whole genome shotgun (WGS) entry which is preliminary data.</text>
</comment>
<protein>
    <submittedName>
        <fullName evidence="1">Uncharacterized protein</fullName>
    </submittedName>
</protein>